<accession>A0A2H1V291</accession>
<protein>
    <submittedName>
        <fullName evidence="1">SFRICE_006865</fullName>
    </submittedName>
</protein>
<reference evidence="1" key="1">
    <citation type="submission" date="2016-07" db="EMBL/GenBank/DDBJ databases">
        <authorList>
            <person name="Bretaudeau A."/>
        </authorList>
    </citation>
    <scope>NUCLEOTIDE SEQUENCE</scope>
    <source>
        <strain evidence="1">Rice</strain>
        <tissue evidence="1">Whole body</tissue>
    </source>
</reference>
<name>A0A2H1V291_SPOFR</name>
<dbReference type="AlphaFoldDB" id="A0A2H1V291"/>
<sequence>MTTSGRFLSPNLSRTNTVIGARIMTDIKVCRICLRTEAKMYHYSSYRLKFYYEEVMALQASLFIVLRFGFN</sequence>
<evidence type="ECO:0000313" key="1">
    <source>
        <dbReference type="EMBL" id="SOQ34929.1"/>
    </source>
</evidence>
<dbReference type="EMBL" id="ODYU01000342">
    <property type="protein sequence ID" value="SOQ34929.1"/>
    <property type="molecule type" value="Genomic_DNA"/>
</dbReference>
<organism evidence="1">
    <name type="scientific">Spodoptera frugiperda</name>
    <name type="common">Fall armyworm</name>
    <dbReference type="NCBI Taxonomy" id="7108"/>
    <lineage>
        <taxon>Eukaryota</taxon>
        <taxon>Metazoa</taxon>
        <taxon>Ecdysozoa</taxon>
        <taxon>Arthropoda</taxon>
        <taxon>Hexapoda</taxon>
        <taxon>Insecta</taxon>
        <taxon>Pterygota</taxon>
        <taxon>Neoptera</taxon>
        <taxon>Endopterygota</taxon>
        <taxon>Lepidoptera</taxon>
        <taxon>Glossata</taxon>
        <taxon>Ditrysia</taxon>
        <taxon>Noctuoidea</taxon>
        <taxon>Noctuidae</taxon>
        <taxon>Amphipyrinae</taxon>
        <taxon>Spodoptera</taxon>
    </lineage>
</organism>
<proteinExistence type="predicted"/>
<gene>
    <name evidence="1" type="ORF">SFRICE_006865</name>
</gene>